<evidence type="ECO:0000256" key="22">
    <source>
        <dbReference type="ARBA" id="ARBA00081533"/>
    </source>
</evidence>
<reference evidence="26" key="1">
    <citation type="submission" date="2017-02" db="UniProtKB">
        <authorList>
            <consortium name="WormBaseParasite"/>
        </authorList>
    </citation>
    <scope>IDENTIFICATION</scope>
</reference>
<protein>
    <recommendedName>
        <fullName evidence="20">Acyl-coenzyme A thioesterase 13</fullName>
    </recommendedName>
    <alternativeName>
        <fullName evidence="22">Hotdog-fold thioesterase superfamily member 2</fullName>
    </alternativeName>
    <alternativeName>
        <fullName evidence="21">Palmitoyl-CoA hydrolase</fullName>
    </alternativeName>
    <alternativeName>
        <fullName evidence="23">Thioesterase superfamily member 2</fullName>
    </alternativeName>
</protein>
<evidence type="ECO:0000256" key="8">
    <source>
        <dbReference type="ARBA" id="ARBA00022990"/>
    </source>
</evidence>
<dbReference type="PROSITE" id="PS00430">
    <property type="entry name" value="TONB_DEPENDENT_REC_1"/>
    <property type="match status" value="1"/>
</dbReference>
<evidence type="ECO:0000256" key="19">
    <source>
        <dbReference type="ARBA" id="ARBA00064709"/>
    </source>
</evidence>
<dbReference type="GO" id="GO:0005739">
    <property type="term" value="C:mitochondrion"/>
    <property type="evidence" value="ECO:0007669"/>
    <property type="project" value="UniProtKB-SubCell"/>
</dbReference>
<name>A0A0N5AQ08_9BILA</name>
<evidence type="ECO:0000256" key="16">
    <source>
        <dbReference type="ARBA" id="ARBA00050199"/>
    </source>
</evidence>
<comment type="subcellular location">
    <subcellularLocation>
        <location evidence="3">Cytoplasm</location>
        <location evidence="3">Cytoskeleton</location>
        <location evidence="3">Spindle</location>
    </subcellularLocation>
    <subcellularLocation>
        <location evidence="4">Cytoplasm</location>
        <location evidence="4">Cytosol</location>
    </subcellularLocation>
    <subcellularLocation>
        <location evidence="2">Mitochondrion</location>
    </subcellularLocation>
    <subcellularLocation>
        <location evidence="1">Nucleus</location>
    </subcellularLocation>
</comment>
<dbReference type="InterPro" id="IPR010916">
    <property type="entry name" value="TonB_box_CS"/>
</dbReference>
<evidence type="ECO:0000256" key="5">
    <source>
        <dbReference type="ARBA" id="ARBA00008324"/>
    </source>
</evidence>
<evidence type="ECO:0000256" key="11">
    <source>
        <dbReference type="ARBA" id="ARBA00023212"/>
    </source>
</evidence>
<dbReference type="FunFam" id="3.10.129.10:FF:000021">
    <property type="entry name" value="Acyl-coenzyme A thioesterase 13"/>
    <property type="match status" value="1"/>
</dbReference>
<comment type="subunit">
    <text evidence="19">Homotetramer. Interacts with PCTP.</text>
</comment>
<sequence>MSTSRYLTLAKEIVAAFKGAKDFSRCCGEVNCFARIINAEEGHVKVELDVTNELVNPYGTLHGGCTATLVDIVTTMALTATPRAQPGVSVDLSVSYLAAAKLGETIVVDASVLRAGKMLAYTRADVFRKSDNALVAVGQHTKAFPLSQIRTKLPFQKEQ</sequence>
<evidence type="ECO:0000256" key="15">
    <source>
        <dbReference type="ARBA" id="ARBA00048074"/>
    </source>
</evidence>
<comment type="catalytic activity">
    <reaction evidence="17">
        <text>a fatty acyl-CoA + H2O = a fatty acid + CoA + H(+)</text>
        <dbReference type="Rhea" id="RHEA:16781"/>
        <dbReference type="ChEBI" id="CHEBI:15377"/>
        <dbReference type="ChEBI" id="CHEBI:15378"/>
        <dbReference type="ChEBI" id="CHEBI:28868"/>
        <dbReference type="ChEBI" id="CHEBI:57287"/>
        <dbReference type="ChEBI" id="CHEBI:77636"/>
    </reaction>
    <physiologicalReaction direction="left-to-right" evidence="17">
        <dbReference type="Rhea" id="RHEA:16782"/>
    </physiologicalReaction>
</comment>
<evidence type="ECO:0000256" key="17">
    <source>
        <dbReference type="ARBA" id="ARBA00052976"/>
    </source>
</evidence>
<dbReference type="Pfam" id="PF03061">
    <property type="entry name" value="4HBT"/>
    <property type="match status" value="1"/>
</dbReference>
<keyword evidence="8" id="KW-0007">Acetylation</keyword>
<evidence type="ECO:0000256" key="1">
    <source>
        <dbReference type="ARBA" id="ARBA00004123"/>
    </source>
</evidence>
<dbReference type="GO" id="GO:0005819">
    <property type="term" value="C:spindle"/>
    <property type="evidence" value="ECO:0007669"/>
    <property type="project" value="UniProtKB-SubCell"/>
</dbReference>
<dbReference type="WBParaSite" id="SMUV_0000675201-mRNA-1">
    <property type="protein sequence ID" value="SMUV_0000675201-mRNA-1"/>
    <property type="gene ID" value="SMUV_0000675201"/>
</dbReference>
<proteinExistence type="inferred from homology"/>
<dbReference type="GO" id="GO:0005634">
    <property type="term" value="C:nucleus"/>
    <property type="evidence" value="ECO:0007669"/>
    <property type="project" value="UniProtKB-SubCell"/>
</dbReference>
<keyword evidence="9" id="KW-0443">Lipid metabolism</keyword>
<comment type="similarity">
    <text evidence="5">Belongs to the thioesterase PaaI family.</text>
</comment>
<dbReference type="CDD" id="cd03443">
    <property type="entry name" value="PaaI_thioesterase"/>
    <property type="match status" value="1"/>
</dbReference>
<dbReference type="InterPro" id="IPR029069">
    <property type="entry name" value="HotDog_dom_sf"/>
</dbReference>
<dbReference type="PANTHER" id="PTHR21660">
    <property type="entry name" value="THIOESTERASE SUPERFAMILY MEMBER-RELATED"/>
    <property type="match status" value="1"/>
</dbReference>
<dbReference type="STRING" id="451379.A0A0N5AQ08"/>
<dbReference type="PANTHER" id="PTHR21660:SF59">
    <property type="entry name" value="THIOESTERASE DOMAIN-CONTAINING PROTEIN"/>
    <property type="match status" value="1"/>
</dbReference>
<evidence type="ECO:0000256" key="3">
    <source>
        <dbReference type="ARBA" id="ARBA00004186"/>
    </source>
</evidence>
<comment type="catalytic activity">
    <reaction evidence="16">
        <text>hexanoyl-CoA + H2O = hexanoate + CoA + H(+)</text>
        <dbReference type="Rhea" id="RHEA:40115"/>
        <dbReference type="ChEBI" id="CHEBI:15377"/>
        <dbReference type="ChEBI" id="CHEBI:15378"/>
        <dbReference type="ChEBI" id="CHEBI:17120"/>
        <dbReference type="ChEBI" id="CHEBI:57287"/>
        <dbReference type="ChEBI" id="CHEBI:62620"/>
    </reaction>
    <physiologicalReaction direction="left-to-right" evidence="16">
        <dbReference type="Rhea" id="RHEA:40116"/>
    </physiologicalReaction>
</comment>
<evidence type="ECO:0000256" key="21">
    <source>
        <dbReference type="ARBA" id="ARBA00075657"/>
    </source>
</evidence>
<keyword evidence="7" id="KW-0378">Hydrolase</keyword>
<dbReference type="InterPro" id="IPR006683">
    <property type="entry name" value="Thioestr_dom"/>
</dbReference>
<evidence type="ECO:0000256" key="9">
    <source>
        <dbReference type="ARBA" id="ARBA00023098"/>
    </source>
</evidence>
<comment type="catalytic activity">
    <reaction evidence="13">
        <text>octanoyl-CoA + H2O = octanoate + CoA + H(+)</text>
        <dbReference type="Rhea" id="RHEA:30143"/>
        <dbReference type="ChEBI" id="CHEBI:15377"/>
        <dbReference type="ChEBI" id="CHEBI:15378"/>
        <dbReference type="ChEBI" id="CHEBI:25646"/>
        <dbReference type="ChEBI" id="CHEBI:57287"/>
        <dbReference type="ChEBI" id="CHEBI:57386"/>
    </reaction>
    <physiologicalReaction direction="left-to-right" evidence="13">
        <dbReference type="Rhea" id="RHEA:30144"/>
    </physiologicalReaction>
</comment>
<evidence type="ECO:0000256" key="20">
    <source>
        <dbReference type="ARBA" id="ARBA00067273"/>
    </source>
</evidence>
<keyword evidence="10" id="KW-0496">Mitochondrion</keyword>
<evidence type="ECO:0000256" key="4">
    <source>
        <dbReference type="ARBA" id="ARBA00004514"/>
    </source>
</evidence>
<evidence type="ECO:0000256" key="2">
    <source>
        <dbReference type="ARBA" id="ARBA00004173"/>
    </source>
</evidence>
<comment type="catalytic activity">
    <reaction evidence="15">
        <text>dodecanoyl-CoA + H2O = dodecanoate + CoA + H(+)</text>
        <dbReference type="Rhea" id="RHEA:30135"/>
        <dbReference type="ChEBI" id="CHEBI:15377"/>
        <dbReference type="ChEBI" id="CHEBI:15378"/>
        <dbReference type="ChEBI" id="CHEBI:18262"/>
        <dbReference type="ChEBI" id="CHEBI:57287"/>
        <dbReference type="ChEBI" id="CHEBI:57375"/>
    </reaction>
    <physiologicalReaction direction="left-to-right" evidence="15">
        <dbReference type="Rhea" id="RHEA:30136"/>
    </physiologicalReaction>
</comment>
<feature type="domain" description="Thioesterase" evidence="24">
    <location>
        <begin position="58"/>
        <end position="132"/>
    </location>
</feature>
<evidence type="ECO:0000256" key="18">
    <source>
        <dbReference type="ARBA" id="ARBA00058205"/>
    </source>
</evidence>
<comment type="function">
    <text evidence="18">Catalyzes the hydrolysis of acyl-CoAs into free fatty acids and coenzyme A (CoASH), regulating their respective intracellular levels. Has acyl-CoA thioesterase activity towards medium (C12) and long-chain (C18) fatty acyl-CoA substrates. Can also hydrolyze 3-hydroxyphenylacetyl-CoA and 3,4-dihydroxyphenylacetyl-CoA (in vitro). May play a role in controlling adaptive thermogenesis.</text>
</comment>
<dbReference type="AlphaFoldDB" id="A0A0N5AQ08"/>
<accession>A0A0N5AQ08</accession>
<evidence type="ECO:0000313" key="26">
    <source>
        <dbReference type="WBParaSite" id="SMUV_0000675201-mRNA-1"/>
    </source>
</evidence>
<keyword evidence="25" id="KW-1185">Reference proteome</keyword>
<dbReference type="InterPro" id="IPR039298">
    <property type="entry name" value="ACOT13"/>
</dbReference>
<dbReference type="InterPro" id="IPR003736">
    <property type="entry name" value="PAAI_dom"/>
</dbReference>
<dbReference type="GO" id="GO:0047617">
    <property type="term" value="F:fatty acyl-CoA hydrolase activity"/>
    <property type="evidence" value="ECO:0007669"/>
    <property type="project" value="InterPro"/>
</dbReference>
<evidence type="ECO:0000259" key="24">
    <source>
        <dbReference type="Pfam" id="PF03061"/>
    </source>
</evidence>
<keyword evidence="11" id="KW-0206">Cytoskeleton</keyword>
<dbReference type="GO" id="GO:0005829">
    <property type="term" value="C:cytosol"/>
    <property type="evidence" value="ECO:0007669"/>
    <property type="project" value="UniProtKB-SubCell"/>
</dbReference>
<evidence type="ECO:0000256" key="7">
    <source>
        <dbReference type="ARBA" id="ARBA00022801"/>
    </source>
</evidence>
<keyword evidence="12" id="KW-0539">Nucleus</keyword>
<comment type="catalytic activity">
    <reaction evidence="14">
        <text>decanoyl-CoA + H2O = decanoate + CoA + H(+)</text>
        <dbReference type="Rhea" id="RHEA:40059"/>
        <dbReference type="ChEBI" id="CHEBI:15377"/>
        <dbReference type="ChEBI" id="CHEBI:15378"/>
        <dbReference type="ChEBI" id="CHEBI:27689"/>
        <dbReference type="ChEBI" id="CHEBI:57287"/>
        <dbReference type="ChEBI" id="CHEBI:61430"/>
    </reaction>
    <physiologicalReaction direction="left-to-right" evidence="14">
        <dbReference type="Rhea" id="RHEA:40060"/>
    </physiologicalReaction>
</comment>
<dbReference type="Gene3D" id="3.10.129.10">
    <property type="entry name" value="Hotdog Thioesterase"/>
    <property type="match status" value="1"/>
</dbReference>
<evidence type="ECO:0000256" key="12">
    <source>
        <dbReference type="ARBA" id="ARBA00023242"/>
    </source>
</evidence>
<evidence type="ECO:0000256" key="14">
    <source>
        <dbReference type="ARBA" id="ARBA00047969"/>
    </source>
</evidence>
<evidence type="ECO:0000256" key="6">
    <source>
        <dbReference type="ARBA" id="ARBA00022490"/>
    </source>
</evidence>
<evidence type="ECO:0000256" key="10">
    <source>
        <dbReference type="ARBA" id="ARBA00023128"/>
    </source>
</evidence>
<keyword evidence="6" id="KW-0963">Cytoplasm</keyword>
<organism evidence="25 26">
    <name type="scientific">Syphacia muris</name>
    <dbReference type="NCBI Taxonomy" id="451379"/>
    <lineage>
        <taxon>Eukaryota</taxon>
        <taxon>Metazoa</taxon>
        <taxon>Ecdysozoa</taxon>
        <taxon>Nematoda</taxon>
        <taxon>Chromadorea</taxon>
        <taxon>Rhabditida</taxon>
        <taxon>Spirurina</taxon>
        <taxon>Oxyuridomorpha</taxon>
        <taxon>Oxyuroidea</taxon>
        <taxon>Oxyuridae</taxon>
        <taxon>Syphacia</taxon>
    </lineage>
</organism>
<dbReference type="Proteomes" id="UP000046393">
    <property type="component" value="Unplaced"/>
</dbReference>
<dbReference type="SUPFAM" id="SSF54637">
    <property type="entry name" value="Thioesterase/thiol ester dehydrase-isomerase"/>
    <property type="match status" value="1"/>
</dbReference>
<evidence type="ECO:0000256" key="23">
    <source>
        <dbReference type="ARBA" id="ARBA00083956"/>
    </source>
</evidence>
<dbReference type="GO" id="GO:0006629">
    <property type="term" value="P:lipid metabolic process"/>
    <property type="evidence" value="ECO:0007669"/>
    <property type="project" value="UniProtKB-KW"/>
</dbReference>
<dbReference type="NCBIfam" id="TIGR00369">
    <property type="entry name" value="unchar_dom_1"/>
    <property type="match status" value="1"/>
</dbReference>
<evidence type="ECO:0000313" key="25">
    <source>
        <dbReference type="Proteomes" id="UP000046393"/>
    </source>
</evidence>
<evidence type="ECO:0000256" key="13">
    <source>
        <dbReference type="ARBA" id="ARBA00047588"/>
    </source>
</evidence>